<feature type="signal peptide" evidence="1">
    <location>
        <begin position="1"/>
        <end position="15"/>
    </location>
</feature>
<protein>
    <submittedName>
        <fullName evidence="2">Uncharacterized protein</fullName>
    </submittedName>
</protein>
<evidence type="ECO:0000313" key="3">
    <source>
        <dbReference type="Proteomes" id="UP000264820"/>
    </source>
</evidence>
<reference evidence="2" key="2">
    <citation type="submission" date="2025-09" db="UniProtKB">
        <authorList>
            <consortium name="Ensembl"/>
        </authorList>
    </citation>
    <scope>IDENTIFICATION</scope>
</reference>
<evidence type="ECO:0000313" key="2">
    <source>
        <dbReference type="Ensembl" id="ENSHCOP00000010937.1"/>
    </source>
</evidence>
<sequence length="74" mass="7927">MFLLVLFMIRPPANGGAALTHGHLTALQCIHDLMEGGARFETAQLDIEKAVGYTVLGVAMFVPDSVINDCQALL</sequence>
<proteinExistence type="predicted"/>
<keyword evidence="3" id="KW-1185">Reference proteome</keyword>
<evidence type="ECO:0000256" key="1">
    <source>
        <dbReference type="SAM" id="SignalP"/>
    </source>
</evidence>
<feature type="chain" id="PRO_5018711228" evidence="1">
    <location>
        <begin position="16"/>
        <end position="74"/>
    </location>
</feature>
<dbReference type="AlphaFoldDB" id="A0A3Q2Y238"/>
<keyword evidence="1" id="KW-0732">Signal</keyword>
<accession>A0A3Q2Y238</accession>
<dbReference type="Ensembl" id="ENSHCOT00000017509.1">
    <property type="protein sequence ID" value="ENSHCOP00000010937.1"/>
    <property type="gene ID" value="ENSHCOG00000013648.1"/>
</dbReference>
<reference evidence="2" key="1">
    <citation type="submission" date="2025-08" db="UniProtKB">
        <authorList>
            <consortium name="Ensembl"/>
        </authorList>
    </citation>
    <scope>IDENTIFICATION</scope>
</reference>
<organism evidence="2 3">
    <name type="scientific">Hippocampus comes</name>
    <name type="common">Tiger tail seahorse</name>
    <dbReference type="NCBI Taxonomy" id="109280"/>
    <lineage>
        <taxon>Eukaryota</taxon>
        <taxon>Metazoa</taxon>
        <taxon>Chordata</taxon>
        <taxon>Craniata</taxon>
        <taxon>Vertebrata</taxon>
        <taxon>Euteleostomi</taxon>
        <taxon>Actinopterygii</taxon>
        <taxon>Neopterygii</taxon>
        <taxon>Teleostei</taxon>
        <taxon>Neoteleostei</taxon>
        <taxon>Acanthomorphata</taxon>
        <taxon>Syngnathiaria</taxon>
        <taxon>Syngnathiformes</taxon>
        <taxon>Syngnathoidei</taxon>
        <taxon>Syngnathidae</taxon>
        <taxon>Hippocampus</taxon>
    </lineage>
</organism>
<name>A0A3Q2Y238_HIPCM</name>
<dbReference type="Proteomes" id="UP000264820">
    <property type="component" value="Unplaced"/>
</dbReference>